<proteinExistence type="predicted"/>
<dbReference type="Pfam" id="PF17479">
    <property type="entry name" value="DUF3048_C"/>
    <property type="match status" value="1"/>
</dbReference>
<reference evidence="4" key="1">
    <citation type="submission" date="2017-09" db="EMBL/GenBank/DDBJ databases">
        <title>Depth-based differentiation of microbial function through sediment-hosted aquifers and enrichment of novel symbionts in the deep terrestrial subsurface.</title>
        <authorList>
            <person name="Probst A.J."/>
            <person name="Ladd B."/>
            <person name="Jarett J.K."/>
            <person name="Geller-Mcgrath D.E."/>
            <person name="Sieber C.M.K."/>
            <person name="Emerson J.B."/>
            <person name="Anantharaman K."/>
            <person name="Thomas B.C."/>
            <person name="Malmstrom R."/>
            <person name="Stieglmeier M."/>
            <person name="Klingl A."/>
            <person name="Woyke T."/>
            <person name="Ryan C.M."/>
            <person name="Banfield J.F."/>
        </authorList>
    </citation>
    <scope>NUCLEOTIDE SEQUENCE [LARGE SCALE GENOMIC DNA]</scope>
</reference>
<dbReference type="InterPro" id="IPR023158">
    <property type="entry name" value="YerB-like_sf"/>
</dbReference>
<dbReference type="SUPFAM" id="SSF159774">
    <property type="entry name" value="YerB-like"/>
    <property type="match status" value="1"/>
</dbReference>
<dbReference type="InterPro" id="IPR035328">
    <property type="entry name" value="DUF3048_C"/>
</dbReference>
<evidence type="ECO:0000313" key="3">
    <source>
        <dbReference type="EMBL" id="PIU68448.1"/>
    </source>
</evidence>
<evidence type="ECO:0000259" key="1">
    <source>
        <dbReference type="Pfam" id="PF11258"/>
    </source>
</evidence>
<dbReference type="Pfam" id="PF11258">
    <property type="entry name" value="DUF3048"/>
    <property type="match status" value="1"/>
</dbReference>
<dbReference type="Gene3D" id="3.50.90.10">
    <property type="entry name" value="YerB-like"/>
    <property type="match status" value="1"/>
</dbReference>
<dbReference type="EMBL" id="PEWD01000074">
    <property type="protein sequence ID" value="PIU68448.1"/>
    <property type="molecule type" value="Genomic_DNA"/>
</dbReference>
<evidence type="ECO:0000313" key="4">
    <source>
        <dbReference type="Proteomes" id="UP000229916"/>
    </source>
</evidence>
<feature type="domain" description="DUF3048" evidence="2">
    <location>
        <begin position="297"/>
        <end position="399"/>
    </location>
</feature>
<feature type="domain" description="DUF3048" evidence="1">
    <location>
        <begin position="117"/>
        <end position="257"/>
    </location>
</feature>
<evidence type="ECO:0000259" key="2">
    <source>
        <dbReference type="Pfam" id="PF17479"/>
    </source>
</evidence>
<gene>
    <name evidence="3" type="ORF">COS81_03955</name>
</gene>
<sequence length="410" mass="46254">MWHFVHKRRNFSKKFMAKWSYLGIKPKKKMFNSVKSWFVNLRVWEKTVLILVGLAALGLIIYFLLKGLGFGKWSETASSTNIFQESSSSAEASSSVEVAKKDKVNPLDGVLVTQAEYNKITSRSVLAVVFDNHFDARPQAGLNKADLVYEVLAEGGITRFLAFYSKEDAEEVGSVRSARIYFLDWVSEFNALFAHVGGASLAGPTNALGKIVEYGIRDLDQFSLGSPTYWRGTDKIAPHNVYSTIQKLWDEATREGFNQFDKFDIWQFEDELPKEERALKQEVSFSFGAGGDSLYDVKWVYQPQENVYNRYNGGIEQKDKNSGKTINTKNVAIEFVNQYSSGDSSGHLIIETVGEGRALIFKDGQVEEGTWKKESRLGRTKFYDSLGGEIQFNRGRTWIEALPNGTAISY</sequence>
<protein>
    <recommendedName>
        <fullName evidence="5">DUF3048 domain-containing protein</fullName>
    </recommendedName>
</protein>
<accession>A0A2M7AM34</accession>
<comment type="caution">
    <text evidence="3">The sequence shown here is derived from an EMBL/GenBank/DDBJ whole genome shotgun (WGS) entry which is preliminary data.</text>
</comment>
<name>A0A2M7AM34_UNCKA</name>
<dbReference type="InterPro" id="IPR021416">
    <property type="entry name" value="DUF3048_N"/>
</dbReference>
<dbReference type="AlphaFoldDB" id="A0A2M7AM34"/>
<organism evidence="3 4">
    <name type="scientific">candidate division WWE3 bacterium CG06_land_8_20_14_3_00_42_16</name>
    <dbReference type="NCBI Taxonomy" id="1975083"/>
    <lineage>
        <taxon>Bacteria</taxon>
        <taxon>Katanobacteria</taxon>
    </lineage>
</organism>
<dbReference type="Proteomes" id="UP000229916">
    <property type="component" value="Unassembled WGS sequence"/>
</dbReference>
<evidence type="ECO:0008006" key="5">
    <source>
        <dbReference type="Google" id="ProtNLM"/>
    </source>
</evidence>